<name>A0A5J4S8A8_9ZZZZ</name>
<comment type="caution">
    <text evidence="1">The sequence shown here is derived from an EMBL/GenBank/DDBJ whole genome shotgun (WGS) entry which is preliminary data.</text>
</comment>
<dbReference type="PROSITE" id="PS51257">
    <property type="entry name" value="PROKAR_LIPOPROTEIN"/>
    <property type="match status" value="1"/>
</dbReference>
<sequence length="404" mass="43545">MFNFLIKMSMKIKFKYVFLLLSLLAITACDEKDDPVAEIGIDHLALTFEAAAGTQTITVTGVTTIEVTTVSANPEVGPNDVPWYNTRIEGSVIKVSVEANLTSGNRTASFTISSGESTPVSFSITQDKPIFDVSPNDVVLSFGGEGGSRTIYVTNTAEVEFTVEIPAGDEWLTITSQNKDSLTLTAAPSNIPNRESSIRLILGESENVIELTIKQINNLIGTYKLECNDYFAGAYMDRTFEGVILRAHETKAGVYVLKGKLPANIYSIECTYQEGKLIINTGQFLGQFGAISLADTYLYAAYRDKGTLTASPTYYDYSLPPNADATKASYVAPLTIVDNIVTFTFADGNTWNEPVNGIAVKSTAGFGGILSYFLDIKLTWVSSDLIEPTPPGGGGGIITPLVSQ</sequence>
<evidence type="ECO:0000313" key="1">
    <source>
        <dbReference type="EMBL" id="KAA6341580.1"/>
    </source>
</evidence>
<proteinExistence type="predicted"/>
<organism evidence="1">
    <name type="scientific">termite gut metagenome</name>
    <dbReference type="NCBI Taxonomy" id="433724"/>
    <lineage>
        <taxon>unclassified sequences</taxon>
        <taxon>metagenomes</taxon>
        <taxon>organismal metagenomes</taxon>
    </lineage>
</organism>
<evidence type="ECO:0008006" key="2">
    <source>
        <dbReference type="Google" id="ProtNLM"/>
    </source>
</evidence>
<accession>A0A5J4S8A8</accession>
<reference evidence="1" key="1">
    <citation type="submission" date="2019-03" db="EMBL/GenBank/DDBJ databases">
        <title>Single cell metagenomics reveals metabolic interactions within the superorganism composed of flagellate Streblomastix strix and complex community of Bacteroidetes bacteria on its surface.</title>
        <authorList>
            <person name="Treitli S.C."/>
            <person name="Kolisko M."/>
            <person name="Husnik F."/>
            <person name="Keeling P."/>
            <person name="Hampl V."/>
        </authorList>
    </citation>
    <scope>NUCLEOTIDE SEQUENCE</scope>
    <source>
        <strain evidence="1">STM</strain>
    </source>
</reference>
<protein>
    <recommendedName>
        <fullName evidence="2">BACON domain-containing protein</fullName>
    </recommendedName>
</protein>
<dbReference type="AlphaFoldDB" id="A0A5J4S8A8"/>
<gene>
    <name evidence="1" type="ORF">EZS27_010621</name>
</gene>
<dbReference type="EMBL" id="SNRY01000378">
    <property type="protein sequence ID" value="KAA6341580.1"/>
    <property type="molecule type" value="Genomic_DNA"/>
</dbReference>
<dbReference type="Gene3D" id="2.60.40.10">
    <property type="entry name" value="Immunoglobulins"/>
    <property type="match status" value="2"/>
</dbReference>
<dbReference type="InterPro" id="IPR013783">
    <property type="entry name" value="Ig-like_fold"/>
</dbReference>